<keyword evidence="2" id="KW-1185">Reference proteome</keyword>
<evidence type="ECO:0000313" key="1">
    <source>
        <dbReference type="EMBL" id="ESZ94676.1"/>
    </source>
</evidence>
<reference evidence="1 2" key="1">
    <citation type="journal article" date="2014" name="Genome Announc.">
        <title>Draft genome sequence of Sclerotinia borealis, a psychrophilic plant pathogenic fungus.</title>
        <authorList>
            <person name="Mardanov A.V."/>
            <person name="Beletsky A.V."/>
            <person name="Kadnikov V.V."/>
            <person name="Ignatov A.N."/>
            <person name="Ravin N.V."/>
        </authorList>
    </citation>
    <scope>NUCLEOTIDE SEQUENCE [LARGE SCALE GENOMIC DNA]</scope>
    <source>
        <strain evidence="2">F-4157</strain>
    </source>
</reference>
<dbReference type="AlphaFoldDB" id="W9CFM9"/>
<proteinExistence type="predicted"/>
<evidence type="ECO:0000313" key="2">
    <source>
        <dbReference type="Proteomes" id="UP000019487"/>
    </source>
</evidence>
<dbReference type="HOGENOM" id="CLU_1750754_0_0_1"/>
<name>W9CFM9_SCLBF</name>
<dbReference type="Proteomes" id="UP000019487">
    <property type="component" value="Unassembled WGS sequence"/>
</dbReference>
<dbReference type="EMBL" id="AYSA01000231">
    <property type="protein sequence ID" value="ESZ94676.1"/>
    <property type="molecule type" value="Genomic_DNA"/>
</dbReference>
<gene>
    <name evidence="1" type="ORF">SBOR_4927</name>
</gene>
<organism evidence="1 2">
    <name type="scientific">Sclerotinia borealis (strain F-4128)</name>
    <dbReference type="NCBI Taxonomy" id="1432307"/>
    <lineage>
        <taxon>Eukaryota</taxon>
        <taxon>Fungi</taxon>
        <taxon>Dikarya</taxon>
        <taxon>Ascomycota</taxon>
        <taxon>Pezizomycotina</taxon>
        <taxon>Leotiomycetes</taxon>
        <taxon>Helotiales</taxon>
        <taxon>Sclerotiniaceae</taxon>
        <taxon>Sclerotinia</taxon>
    </lineage>
</organism>
<protein>
    <submittedName>
        <fullName evidence="1">Uncharacterized protein</fullName>
    </submittedName>
</protein>
<dbReference type="OrthoDB" id="424974at2759"/>
<sequence>MNTSETSIDLWPSTPDAVVVSELDPSSQELPESTDIMFNSDNHSVHDIALNDDHRYDSVDRPIARTFMQEVEKLVTEKLGRASAPASSIFGRSRDNPSLQASIHGSRQKDIDYALPTREHADSLLSSYWRYVHVLLSKTTIRFGTVATQ</sequence>
<accession>W9CFM9</accession>
<comment type="caution">
    <text evidence="1">The sequence shown here is derived from an EMBL/GenBank/DDBJ whole genome shotgun (WGS) entry which is preliminary data.</text>
</comment>